<evidence type="ECO:0000256" key="1">
    <source>
        <dbReference type="SAM" id="MobiDB-lite"/>
    </source>
</evidence>
<keyword evidence="3" id="KW-1185">Reference proteome</keyword>
<evidence type="ECO:0000313" key="2">
    <source>
        <dbReference type="EMBL" id="TNN52361.1"/>
    </source>
</evidence>
<reference evidence="2 3" key="1">
    <citation type="submission" date="2019-03" db="EMBL/GenBank/DDBJ databases">
        <title>First draft genome of Liparis tanakae, snailfish: a comprehensive survey of snailfish specific genes.</title>
        <authorList>
            <person name="Kim W."/>
            <person name="Song I."/>
            <person name="Jeong J.-H."/>
            <person name="Kim D."/>
            <person name="Kim S."/>
            <person name="Ryu S."/>
            <person name="Song J.Y."/>
            <person name="Lee S.K."/>
        </authorList>
    </citation>
    <scope>NUCLEOTIDE SEQUENCE [LARGE SCALE GENOMIC DNA]</scope>
    <source>
        <tissue evidence="2">Muscle</tissue>
    </source>
</reference>
<organism evidence="2 3">
    <name type="scientific">Liparis tanakae</name>
    <name type="common">Tanaka's snailfish</name>
    <dbReference type="NCBI Taxonomy" id="230148"/>
    <lineage>
        <taxon>Eukaryota</taxon>
        <taxon>Metazoa</taxon>
        <taxon>Chordata</taxon>
        <taxon>Craniata</taxon>
        <taxon>Vertebrata</taxon>
        <taxon>Euteleostomi</taxon>
        <taxon>Actinopterygii</taxon>
        <taxon>Neopterygii</taxon>
        <taxon>Teleostei</taxon>
        <taxon>Neoteleostei</taxon>
        <taxon>Acanthomorphata</taxon>
        <taxon>Eupercaria</taxon>
        <taxon>Perciformes</taxon>
        <taxon>Cottioidei</taxon>
        <taxon>Cottales</taxon>
        <taxon>Liparidae</taxon>
        <taxon>Liparis</taxon>
    </lineage>
</organism>
<feature type="region of interest" description="Disordered" evidence="1">
    <location>
        <begin position="123"/>
        <end position="142"/>
    </location>
</feature>
<evidence type="ECO:0000313" key="3">
    <source>
        <dbReference type="Proteomes" id="UP000314294"/>
    </source>
</evidence>
<dbReference type="Proteomes" id="UP000314294">
    <property type="component" value="Unassembled WGS sequence"/>
</dbReference>
<feature type="compositionally biased region" description="Polar residues" evidence="1">
    <location>
        <begin position="124"/>
        <end position="142"/>
    </location>
</feature>
<sequence>MKRVSSSFRTHSPALMMMELALMGKPKILASSDVSLKRLLLAEGVGELHVPLVQGELLPFEVGLLVQHPSRCSCSAVAVVSRSQRTLSNTSDERNHKNQQRSDPPVVGSAGWQMAACEHKHCVGSTSDQHRNNVTVTSSGDI</sequence>
<name>A0A4Z2GGK9_9TELE</name>
<accession>A0A4Z2GGK9</accession>
<dbReference type="EMBL" id="SRLO01000550">
    <property type="protein sequence ID" value="TNN52361.1"/>
    <property type="molecule type" value="Genomic_DNA"/>
</dbReference>
<comment type="caution">
    <text evidence="2">The sequence shown here is derived from an EMBL/GenBank/DDBJ whole genome shotgun (WGS) entry which is preliminary data.</text>
</comment>
<dbReference type="AlphaFoldDB" id="A0A4Z2GGK9"/>
<proteinExistence type="predicted"/>
<feature type="region of interest" description="Disordered" evidence="1">
    <location>
        <begin position="84"/>
        <end position="110"/>
    </location>
</feature>
<protein>
    <submittedName>
        <fullName evidence="2">Uncharacterized protein</fullName>
    </submittedName>
</protein>
<gene>
    <name evidence="2" type="ORF">EYF80_037444</name>
</gene>